<reference evidence="8 9" key="1">
    <citation type="journal article" date="2019" name="Mol. Ecol. Resour.">
        <title>Chromosome-level genome assembly of Triplophysa tibetana, a fish adapted to the harsh high-altitude environment of the Tibetan Plateau.</title>
        <authorList>
            <person name="Yang X."/>
            <person name="Liu H."/>
            <person name="Ma Z."/>
            <person name="Zou Y."/>
            <person name="Zou M."/>
            <person name="Mao Y."/>
            <person name="Li X."/>
            <person name="Wang H."/>
            <person name="Chen T."/>
            <person name="Wang W."/>
            <person name="Yang R."/>
        </authorList>
    </citation>
    <scope>NUCLEOTIDE SEQUENCE [LARGE SCALE GENOMIC DNA]</scope>
    <source>
        <strain evidence="8">TTIB1903HZAU</strain>
        <tissue evidence="8">Muscle</tissue>
    </source>
</reference>
<keyword evidence="5 7" id="KW-0472">Membrane</keyword>
<comment type="caution">
    <text evidence="8">The sequence shown here is derived from an EMBL/GenBank/DDBJ whole genome shotgun (WGS) entry which is preliminary data.</text>
</comment>
<proteinExistence type="predicted"/>
<feature type="transmembrane region" description="Helical" evidence="7">
    <location>
        <begin position="225"/>
        <end position="247"/>
    </location>
</feature>
<keyword evidence="2" id="KW-0813">Transport</keyword>
<accession>A0A5A9NKT7</accession>
<evidence type="ECO:0000313" key="9">
    <source>
        <dbReference type="Proteomes" id="UP000324632"/>
    </source>
</evidence>
<feature type="transmembrane region" description="Helical" evidence="7">
    <location>
        <begin position="176"/>
        <end position="196"/>
    </location>
</feature>
<feature type="transmembrane region" description="Helical" evidence="7">
    <location>
        <begin position="132"/>
        <end position="155"/>
    </location>
</feature>
<gene>
    <name evidence="8" type="ORF">E1301_Tti021218</name>
</gene>
<dbReference type="GO" id="GO:0035725">
    <property type="term" value="P:sodium ion transmembrane transport"/>
    <property type="evidence" value="ECO:0007669"/>
    <property type="project" value="TreeGrafter"/>
</dbReference>
<organism evidence="8 9">
    <name type="scientific">Triplophysa tibetana</name>
    <dbReference type="NCBI Taxonomy" id="1572043"/>
    <lineage>
        <taxon>Eukaryota</taxon>
        <taxon>Metazoa</taxon>
        <taxon>Chordata</taxon>
        <taxon>Craniata</taxon>
        <taxon>Vertebrata</taxon>
        <taxon>Euteleostomi</taxon>
        <taxon>Actinopterygii</taxon>
        <taxon>Neopterygii</taxon>
        <taxon>Teleostei</taxon>
        <taxon>Ostariophysi</taxon>
        <taxon>Cypriniformes</taxon>
        <taxon>Nemacheilidae</taxon>
        <taxon>Triplophysa</taxon>
    </lineage>
</organism>
<dbReference type="SUPFAM" id="SSF161070">
    <property type="entry name" value="SNF-like"/>
    <property type="match status" value="1"/>
</dbReference>
<evidence type="ECO:0000256" key="1">
    <source>
        <dbReference type="ARBA" id="ARBA00004141"/>
    </source>
</evidence>
<dbReference type="InterPro" id="IPR037272">
    <property type="entry name" value="SNS_sf"/>
</dbReference>
<keyword evidence="4 7" id="KW-1133">Transmembrane helix</keyword>
<evidence type="ECO:0000256" key="6">
    <source>
        <dbReference type="SAM" id="MobiDB-lite"/>
    </source>
</evidence>
<dbReference type="GO" id="GO:0006865">
    <property type="term" value="P:amino acid transport"/>
    <property type="evidence" value="ECO:0007669"/>
    <property type="project" value="TreeGrafter"/>
</dbReference>
<dbReference type="EMBL" id="SOYY01000016">
    <property type="protein sequence ID" value="KAA0709895.1"/>
    <property type="molecule type" value="Genomic_DNA"/>
</dbReference>
<dbReference type="GO" id="GO:0005886">
    <property type="term" value="C:plasma membrane"/>
    <property type="evidence" value="ECO:0007669"/>
    <property type="project" value="TreeGrafter"/>
</dbReference>
<dbReference type="InterPro" id="IPR000175">
    <property type="entry name" value="Na/ntran_symport"/>
</dbReference>
<feature type="transmembrane region" description="Helical" evidence="7">
    <location>
        <begin position="39"/>
        <end position="61"/>
    </location>
</feature>
<evidence type="ECO:0000256" key="2">
    <source>
        <dbReference type="ARBA" id="ARBA00022448"/>
    </source>
</evidence>
<dbReference type="Proteomes" id="UP000324632">
    <property type="component" value="Chromosome 16"/>
</dbReference>
<evidence type="ECO:0000313" key="8">
    <source>
        <dbReference type="EMBL" id="KAA0709895.1"/>
    </source>
</evidence>
<dbReference type="PANTHER" id="PTHR11616">
    <property type="entry name" value="SODIUM/CHLORIDE DEPENDENT TRANSPORTER"/>
    <property type="match status" value="1"/>
</dbReference>
<keyword evidence="3 7" id="KW-0812">Transmembrane</keyword>
<name>A0A5A9NKT7_9TELE</name>
<dbReference type="Pfam" id="PF00209">
    <property type="entry name" value="SNF"/>
    <property type="match status" value="2"/>
</dbReference>
<protein>
    <submittedName>
        <fullName evidence="8">Sodium-dependent neutral amino acid transporter B(0)AT3</fullName>
    </submittedName>
</protein>
<evidence type="ECO:0000256" key="5">
    <source>
        <dbReference type="ARBA" id="ARBA00023136"/>
    </source>
</evidence>
<evidence type="ECO:0000256" key="3">
    <source>
        <dbReference type="ARBA" id="ARBA00022692"/>
    </source>
</evidence>
<keyword evidence="9" id="KW-1185">Reference proteome</keyword>
<dbReference type="PROSITE" id="PS50267">
    <property type="entry name" value="NA_NEUROTRAN_SYMP_3"/>
    <property type="match status" value="1"/>
</dbReference>
<evidence type="ECO:0000256" key="4">
    <source>
        <dbReference type="ARBA" id="ARBA00022989"/>
    </source>
</evidence>
<dbReference type="PANTHER" id="PTHR11616:SF109">
    <property type="entry name" value="INACTIVE SODIUM-DEPENDENT NEUTRAL AMINO ACID TRANSPORTER B(0)AT3"/>
    <property type="match status" value="1"/>
</dbReference>
<feature type="region of interest" description="Disordered" evidence="6">
    <location>
        <begin position="257"/>
        <end position="277"/>
    </location>
</feature>
<evidence type="ECO:0000256" key="7">
    <source>
        <dbReference type="SAM" id="Phobius"/>
    </source>
</evidence>
<feature type="compositionally biased region" description="Polar residues" evidence="6">
    <location>
        <begin position="265"/>
        <end position="277"/>
    </location>
</feature>
<comment type="subcellular location">
    <subcellularLocation>
        <location evidence="1">Membrane</location>
        <topology evidence="1">Multi-pass membrane protein</topology>
    </subcellularLocation>
</comment>
<sequence length="277" mass="31377">MCAGGVCDRYIPLPGVDHLSDPSPHSAWSHRWNDCERDALFVGCINSVTSLYASIPIFAILGFKATSNYNSCVNSNILDLTNAFDIQDQNITIENYDLWLKTLNASDPEKLSGLNLKPCVLQTFLDQIFNSYVGSVPLLVIAFFELVGIVVFYGMDRFCDDIEMMTGRRPNLFWRVCWRGVSPLLLLVVLVAYIIVQVQEHPTYPAWNPAYVNFPEMEEKPYSDWVFAICVLLSSVPVISIPIVAAYRLMQRQTRSHNSEHLPNPYNNPTFTPDNQT</sequence>
<dbReference type="AlphaFoldDB" id="A0A5A9NKT7"/>